<sequence>MVVVNVSKSWIFYRIELNSKNMIFGISIVGRVEQTQEFCWESILETRGWRENKSKAMTTEAWICRHNGEGKAGGERIEVTICCALEMEWCLVKSMALLVLCRVG</sequence>
<gene>
    <name evidence="1" type="ORF">IEQ34_008935</name>
</gene>
<organism evidence="1 2">
    <name type="scientific">Dendrobium chrysotoxum</name>
    <name type="common">Orchid</name>
    <dbReference type="NCBI Taxonomy" id="161865"/>
    <lineage>
        <taxon>Eukaryota</taxon>
        <taxon>Viridiplantae</taxon>
        <taxon>Streptophyta</taxon>
        <taxon>Embryophyta</taxon>
        <taxon>Tracheophyta</taxon>
        <taxon>Spermatophyta</taxon>
        <taxon>Magnoliopsida</taxon>
        <taxon>Liliopsida</taxon>
        <taxon>Asparagales</taxon>
        <taxon>Orchidaceae</taxon>
        <taxon>Epidendroideae</taxon>
        <taxon>Malaxideae</taxon>
        <taxon>Dendrobiinae</taxon>
        <taxon>Dendrobium</taxon>
    </lineage>
</organism>
<name>A0AAV7H1K7_DENCH</name>
<evidence type="ECO:0000313" key="2">
    <source>
        <dbReference type="Proteomes" id="UP000775213"/>
    </source>
</evidence>
<keyword evidence="2" id="KW-1185">Reference proteome</keyword>
<proteinExistence type="predicted"/>
<reference evidence="1 2" key="1">
    <citation type="journal article" date="2021" name="Hortic Res">
        <title>Chromosome-scale assembly of the Dendrobium chrysotoxum genome enhances the understanding of orchid evolution.</title>
        <authorList>
            <person name="Zhang Y."/>
            <person name="Zhang G.Q."/>
            <person name="Zhang D."/>
            <person name="Liu X.D."/>
            <person name="Xu X.Y."/>
            <person name="Sun W.H."/>
            <person name="Yu X."/>
            <person name="Zhu X."/>
            <person name="Wang Z.W."/>
            <person name="Zhao X."/>
            <person name="Zhong W.Y."/>
            <person name="Chen H."/>
            <person name="Yin W.L."/>
            <person name="Huang T."/>
            <person name="Niu S.C."/>
            <person name="Liu Z.J."/>
        </authorList>
    </citation>
    <scope>NUCLEOTIDE SEQUENCE [LARGE SCALE GENOMIC DNA]</scope>
    <source>
        <strain evidence="1">Lindl</strain>
    </source>
</reference>
<dbReference type="EMBL" id="JAGFBR010000009">
    <property type="protein sequence ID" value="KAH0461360.1"/>
    <property type="molecule type" value="Genomic_DNA"/>
</dbReference>
<dbReference type="Proteomes" id="UP000775213">
    <property type="component" value="Unassembled WGS sequence"/>
</dbReference>
<evidence type="ECO:0000313" key="1">
    <source>
        <dbReference type="EMBL" id="KAH0461360.1"/>
    </source>
</evidence>
<dbReference type="AlphaFoldDB" id="A0AAV7H1K7"/>
<accession>A0AAV7H1K7</accession>
<protein>
    <submittedName>
        <fullName evidence="1">Uncharacterized protein</fullName>
    </submittedName>
</protein>
<comment type="caution">
    <text evidence="1">The sequence shown here is derived from an EMBL/GenBank/DDBJ whole genome shotgun (WGS) entry which is preliminary data.</text>
</comment>